<evidence type="ECO:0000313" key="10">
    <source>
        <dbReference type="Proteomes" id="UP001165422"/>
    </source>
</evidence>
<evidence type="ECO:0000256" key="2">
    <source>
        <dbReference type="ARBA" id="ARBA00022679"/>
    </source>
</evidence>
<evidence type="ECO:0000256" key="1">
    <source>
        <dbReference type="ARBA" id="ARBA00005715"/>
    </source>
</evidence>
<evidence type="ECO:0000313" key="9">
    <source>
        <dbReference type="EMBL" id="MCC9295093.1"/>
    </source>
</evidence>
<proteinExistence type="inferred from homology"/>
<organism evidence="9 10">
    <name type="scientific">Clostridium aromativorans</name>
    <dbReference type="NCBI Taxonomy" id="2836848"/>
    <lineage>
        <taxon>Bacteria</taxon>
        <taxon>Bacillati</taxon>
        <taxon>Bacillota</taxon>
        <taxon>Clostridia</taxon>
        <taxon>Eubacteriales</taxon>
        <taxon>Clostridiaceae</taxon>
        <taxon>Clostridium</taxon>
    </lineage>
</organism>
<dbReference type="InterPro" id="IPR042213">
    <property type="entry name" value="NBD_C_sf"/>
</dbReference>
<protein>
    <submittedName>
        <fullName evidence="9">Four-carbon acid sugar kinase family protein</fullName>
    </submittedName>
</protein>
<comment type="similarity">
    <text evidence="1">Belongs to the four-carbon acid sugar kinase family.</text>
</comment>
<evidence type="ECO:0000256" key="6">
    <source>
        <dbReference type="ARBA" id="ARBA00023277"/>
    </source>
</evidence>
<keyword evidence="4 9" id="KW-0418">Kinase</keyword>
<dbReference type="InterPro" id="IPR031475">
    <property type="entry name" value="NBD_C"/>
</dbReference>
<evidence type="ECO:0000259" key="8">
    <source>
        <dbReference type="Pfam" id="PF17042"/>
    </source>
</evidence>
<dbReference type="GO" id="GO:0016301">
    <property type="term" value="F:kinase activity"/>
    <property type="evidence" value="ECO:0007669"/>
    <property type="project" value="UniProtKB-KW"/>
</dbReference>
<keyword evidence="3" id="KW-0547">Nucleotide-binding</keyword>
<keyword evidence="6" id="KW-0119">Carbohydrate metabolism</keyword>
<evidence type="ECO:0000256" key="4">
    <source>
        <dbReference type="ARBA" id="ARBA00022777"/>
    </source>
</evidence>
<keyword evidence="10" id="KW-1185">Reference proteome</keyword>
<dbReference type="Pfam" id="PF17042">
    <property type="entry name" value="NBD_C"/>
    <property type="match status" value="1"/>
</dbReference>
<dbReference type="Gene3D" id="3.40.980.20">
    <property type="entry name" value="Four-carbon acid sugar kinase, nucleotide binding domain"/>
    <property type="match status" value="1"/>
</dbReference>
<keyword evidence="2" id="KW-0808">Transferase</keyword>
<keyword evidence="5" id="KW-0067">ATP-binding</keyword>
<dbReference type="RefSeq" id="WP_229981447.1">
    <property type="nucleotide sequence ID" value="NZ_JAJJPB010000010.1"/>
</dbReference>
<feature type="domain" description="Four-carbon acid sugar kinase N-terminal" evidence="7">
    <location>
        <begin position="3"/>
        <end position="224"/>
    </location>
</feature>
<dbReference type="Gene3D" id="3.40.50.10840">
    <property type="entry name" value="Putative sugar-binding, N-terminal domain"/>
    <property type="match status" value="1"/>
</dbReference>
<dbReference type="SUPFAM" id="SSF142764">
    <property type="entry name" value="YgbK-like"/>
    <property type="match status" value="1"/>
</dbReference>
<feature type="domain" description="Four-carbon acid sugar kinase nucleotide binding" evidence="8">
    <location>
        <begin position="250"/>
        <end position="414"/>
    </location>
</feature>
<dbReference type="Pfam" id="PF07005">
    <property type="entry name" value="SBD_N"/>
    <property type="match status" value="1"/>
</dbReference>
<comment type="caution">
    <text evidence="9">The sequence shown here is derived from an EMBL/GenBank/DDBJ whole genome shotgun (WGS) entry which is preliminary data.</text>
</comment>
<sequence length="439" mass="49184">MRIAVISDDLTGASDCGGQLVQYGLNVSVILNWDKLSLKKNDAVIYNTNSRDISEEEAYERVKYVSRYLKGKPFDIVYKKIDSTMRGNIGQEINAMQDVFQKDFVIIVPAYPKNGRQVINGTYYLNHKKLTETEVVRDPKTPVEDSVIYRLIEKQSNKSVGHISHDDLIQGYEHVFKCLVNFKNNNTSYITVDTVNENDLKKITSFIKITEFSVIWCGSAGLMEFLPPTYGIKQRIYKSDGLPKNSNKILFVVGSVSKCSRKQLDRLLCSTDTVGIEVKSAKVILNDKSRKSELGEIMRKVSNSINLNKNVAIFSSAEVKRTQEMGIKQGYSMIQISNIISKFLGEVSACVVNKFKIKNLFVTGGDIAYQVFDNLNVDEFKLLGEMEPGIPFGMLEKKSKIFAVTKAGSFGSEMSMVKAAFILQGNVLKDVNNAVKGKL</sequence>
<dbReference type="Proteomes" id="UP001165422">
    <property type="component" value="Unassembled WGS sequence"/>
</dbReference>
<dbReference type="InterPro" id="IPR037051">
    <property type="entry name" value="4-carb_acid_sugar_kinase_N_sf"/>
</dbReference>
<reference evidence="9" key="1">
    <citation type="submission" date="2021-11" db="EMBL/GenBank/DDBJ databases">
        <authorList>
            <person name="Qingchun L."/>
            <person name="Dong Z."/>
            <person name="Zongwei Q."/>
            <person name="Jia Z."/>
            <person name="Duotao L."/>
        </authorList>
    </citation>
    <scope>NUCLEOTIDE SEQUENCE</scope>
    <source>
        <strain evidence="9">WLY-B-L2</strain>
    </source>
</reference>
<accession>A0ABS8N5K8</accession>
<dbReference type="EMBL" id="JAJJPB010000010">
    <property type="protein sequence ID" value="MCC9295093.1"/>
    <property type="molecule type" value="Genomic_DNA"/>
</dbReference>
<evidence type="ECO:0000259" key="7">
    <source>
        <dbReference type="Pfam" id="PF07005"/>
    </source>
</evidence>
<gene>
    <name evidence="9" type="ORF">LN736_09520</name>
</gene>
<dbReference type="InterPro" id="IPR010737">
    <property type="entry name" value="4-carb_acid_sugar_kinase_N"/>
</dbReference>
<evidence type="ECO:0000256" key="3">
    <source>
        <dbReference type="ARBA" id="ARBA00022741"/>
    </source>
</evidence>
<evidence type="ECO:0000256" key="5">
    <source>
        <dbReference type="ARBA" id="ARBA00022840"/>
    </source>
</evidence>
<name>A0ABS8N5K8_9CLOT</name>